<protein>
    <submittedName>
        <fullName evidence="1">Uncharacterized protein</fullName>
    </submittedName>
</protein>
<name>A0A167NNX2_CORDF</name>
<sequence length="255" mass="28589">MRGARSGVSPEENSRQAEQLSSLLTAWESSETPFSEQYVPLSYDFTQANPPAPVPGSTIGSSTVVQAAYSTTSTRYARLSEEDWAPGVYNGRVTSRHVLQLVGVARTKQLITAPRGSLKQEAIEAKMRMEQEDENLKKARRQVIDFGSEVPFKTVPEFISTASSATLEVNKETLQFAAFLKRKEPELLVAVMITRMLWFLRPDAFPEKKDDRGVLCVAEMVKKIGAIGWVKVKGKRLRNEDCELRLDEDLLSLYK</sequence>
<organism evidence="1 2">
    <name type="scientific">Akanthomyces lecanii RCEF 1005</name>
    <dbReference type="NCBI Taxonomy" id="1081108"/>
    <lineage>
        <taxon>Eukaryota</taxon>
        <taxon>Fungi</taxon>
        <taxon>Dikarya</taxon>
        <taxon>Ascomycota</taxon>
        <taxon>Pezizomycotina</taxon>
        <taxon>Sordariomycetes</taxon>
        <taxon>Hypocreomycetidae</taxon>
        <taxon>Hypocreales</taxon>
        <taxon>Cordycipitaceae</taxon>
        <taxon>Akanthomyces</taxon>
        <taxon>Cordyceps confragosa</taxon>
    </lineage>
</organism>
<proteinExistence type="predicted"/>
<dbReference type="Proteomes" id="UP000076881">
    <property type="component" value="Unassembled WGS sequence"/>
</dbReference>
<dbReference type="OrthoDB" id="5100628at2759"/>
<keyword evidence="2" id="KW-1185">Reference proteome</keyword>
<comment type="caution">
    <text evidence="1">The sequence shown here is derived from an EMBL/GenBank/DDBJ whole genome shotgun (WGS) entry which is preliminary data.</text>
</comment>
<dbReference type="AlphaFoldDB" id="A0A167NNX2"/>
<evidence type="ECO:0000313" key="1">
    <source>
        <dbReference type="EMBL" id="OAA55767.1"/>
    </source>
</evidence>
<evidence type="ECO:0000313" key="2">
    <source>
        <dbReference type="Proteomes" id="UP000076881"/>
    </source>
</evidence>
<dbReference type="EMBL" id="AZHF01000038">
    <property type="protein sequence ID" value="OAA55767.1"/>
    <property type="molecule type" value="Genomic_DNA"/>
</dbReference>
<reference evidence="1 2" key="1">
    <citation type="journal article" date="2016" name="Genome Biol. Evol.">
        <title>Divergent and convergent evolution of fungal pathogenicity.</title>
        <authorList>
            <person name="Shang Y."/>
            <person name="Xiao G."/>
            <person name="Zheng P."/>
            <person name="Cen K."/>
            <person name="Zhan S."/>
            <person name="Wang C."/>
        </authorList>
    </citation>
    <scope>NUCLEOTIDE SEQUENCE [LARGE SCALE GENOMIC DNA]</scope>
    <source>
        <strain evidence="1 2">RCEF 1005</strain>
    </source>
</reference>
<accession>A0A167NNX2</accession>
<gene>
    <name evidence="1" type="ORF">LEL_10981</name>
</gene>